<evidence type="ECO:0000313" key="2">
    <source>
        <dbReference type="Proteomes" id="UP001595975"/>
    </source>
</evidence>
<accession>A0ABW0XCR3</accession>
<evidence type="ECO:0000313" key="1">
    <source>
        <dbReference type="EMBL" id="MFC5666859.1"/>
    </source>
</evidence>
<gene>
    <name evidence="1" type="ORF">ACFP3U_28315</name>
</gene>
<sequence length="182" mass="20330">MQIVIDTTQSTFEEAMAVVRAAYGVRGVQQTPGVIVQGEPTLAVWSHHGGWFIQHWNTEMLHRWVELLRNTEQLATAWRICNTPGVWVTSPQLAEFVVPTDPQGRGVVRARAAVQVMANLGRREIGSPGGMPFDKQDRGRSAYKAAKPVADIVLEQIRRSVLYERLLQEYPAVGRQVEAGEE</sequence>
<proteinExistence type="predicted"/>
<dbReference type="EMBL" id="JBHSOF010000047">
    <property type="protein sequence ID" value="MFC5666859.1"/>
    <property type="molecule type" value="Genomic_DNA"/>
</dbReference>
<keyword evidence="2" id="KW-1185">Reference proteome</keyword>
<protein>
    <submittedName>
        <fullName evidence="1">Uncharacterized protein</fullName>
    </submittedName>
</protein>
<dbReference type="Proteomes" id="UP001595975">
    <property type="component" value="Unassembled WGS sequence"/>
</dbReference>
<organism evidence="1 2">
    <name type="scientific">Kitasatospora misakiensis</name>
    <dbReference type="NCBI Taxonomy" id="67330"/>
    <lineage>
        <taxon>Bacteria</taxon>
        <taxon>Bacillati</taxon>
        <taxon>Actinomycetota</taxon>
        <taxon>Actinomycetes</taxon>
        <taxon>Kitasatosporales</taxon>
        <taxon>Streptomycetaceae</taxon>
        <taxon>Kitasatospora</taxon>
    </lineage>
</organism>
<dbReference type="RefSeq" id="WP_380228553.1">
    <property type="nucleotide sequence ID" value="NZ_JBHSOF010000047.1"/>
</dbReference>
<comment type="caution">
    <text evidence="1">The sequence shown here is derived from an EMBL/GenBank/DDBJ whole genome shotgun (WGS) entry which is preliminary data.</text>
</comment>
<name>A0ABW0XCR3_9ACTN</name>
<reference evidence="2" key="1">
    <citation type="journal article" date="2019" name="Int. J. Syst. Evol. Microbiol.">
        <title>The Global Catalogue of Microorganisms (GCM) 10K type strain sequencing project: providing services to taxonomists for standard genome sequencing and annotation.</title>
        <authorList>
            <consortium name="The Broad Institute Genomics Platform"/>
            <consortium name="The Broad Institute Genome Sequencing Center for Infectious Disease"/>
            <person name="Wu L."/>
            <person name="Ma J."/>
        </authorList>
    </citation>
    <scope>NUCLEOTIDE SEQUENCE [LARGE SCALE GENOMIC DNA]</scope>
    <source>
        <strain evidence="2">CGMCC 4.1437</strain>
    </source>
</reference>